<sequence length="58" mass="6436">MSEQVLITTTDDNGVARLTMNRPELRNAFNQDIVNQICDTMGRLSCDPDVRIIVLTGA</sequence>
<keyword evidence="1" id="KW-0456">Lyase</keyword>
<reference evidence="1" key="1">
    <citation type="submission" date="2018-06" db="EMBL/GenBank/DDBJ databases">
        <authorList>
            <person name="Zhirakovskaya E."/>
        </authorList>
    </citation>
    <scope>NUCLEOTIDE SEQUENCE</scope>
</reference>
<dbReference type="EMBL" id="UOEH01000214">
    <property type="protein sequence ID" value="VAV96938.1"/>
    <property type="molecule type" value="Genomic_DNA"/>
</dbReference>
<feature type="non-terminal residue" evidence="1">
    <location>
        <position position="58"/>
    </location>
</feature>
<proteinExistence type="predicted"/>
<accession>A0A3B0S8Z3</accession>
<dbReference type="Pfam" id="PF00378">
    <property type="entry name" value="ECH_1"/>
    <property type="match status" value="1"/>
</dbReference>
<dbReference type="InterPro" id="IPR029045">
    <property type="entry name" value="ClpP/crotonase-like_dom_sf"/>
</dbReference>
<protein>
    <submittedName>
        <fullName evidence="1">Enoyl-CoA hydratase</fullName>
        <ecNumber evidence="1">4.2.1.17</ecNumber>
    </submittedName>
</protein>
<name>A0A3B0S8Z3_9ZZZZ</name>
<dbReference type="SUPFAM" id="SSF52096">
    <property type="entry name" value="ClpP/crotonase"/>
    <property type="match status" value="1"/>
</dbReference>
<dbReference type="InterPro" id="IPR001753">
    <property type="entry name" value="Enoyl-CoA_hydra/iso"/>
</dbReference>
<evidence type="ECO:0000313" key="1">
    <source>
        <dbReference type="EMBL" id="VAV96938.1"/>
    </source>
</evidence>
<dbReference type="AlphaFoldDB" id="A0A3B0S8Z3"/>
<organism evidence="1">
    <name type="scientific">hydrothermal vent metagenome</name>
    <dbReference type="NCBI Taxonomy" id="652676"/>
    <lineage>
        <taxon>unclassified sequences</taxon>
        <taxon>metagenomes</taxon>
        <taxon>ecological metagenomes</taxon>
    </lineage>
</organism>
<gene>
    <name evidence="1" type="ORF">MNBD_ALPHA05-565</name>
</gene>
<dbReference type="GO" id="GO:0004300">
    <property type="term" value="F:enoyl-CoA hydratase activity"/>
    <property type="evidence" value="ECO:0007669"/>
    <property type="project" value="UniProtKB-EC"/>
</dbReference>
<dbReference type="Gene3D" id="3.30.300.220">
    <property type="match status" value="1"/>
</dbReference>
<dbReference type="EC" id="4.2.1.17" evidence="1"/>